<evidence type="ECO:0000313" key="5">
    <source>
        <dbReference type="EMBL" id="MDQ0256805.1"/>
    </source>
</evidence>
<dbReference type="PANTHER" id="PTHR42756:SF1">
    <property type="entry name" value="TRANSCRIPTIONAL REPRESSOR OF EMRAB OPERON"/>
    <property type="match status" value="1"/>
</dbReference>
<dbReference type="Pfam" id="PF01047">
    <property type="entry name" value="MarR"/>
    <property type="match status" value="1"/>
</dbReference>
<proteinExistence type="predicted"/>
<keyword evidence="1" id="KW-0805">Transcription regulation</keyword>
<reference evidence="5 6" key="1">
    <citation type="submission" date="2023-07" db="EMBL/GenBank/DDBJ databases">
        <title>Genomic Encyclopedia of Type Strains, Phase IV (KMG-IV): sequencing the most valuable type-strain genomes for metagenomic binning, comparative biology and taxonomic classification.</title>
        <authorList>
            <person name="Goeker M."/>
        </authorList>
    </citation>
    <scope>NUCLEOTIDE SEQUENCE [LARGE SCALE GENOMIC DNA]</scope>
    <source>
        <strain evidence="5 6">DSM 9768</strain>
    </source>
</reference>
<evidence type="ECO:0000259" key="4">
    <source>
        <dbReference type="PROSITE" id="PS50995"/>
    </source>
</evidence>
<name>A0ABU0A0P2_9BACI</name>
<dbReference type="SUPFAM" id="SSF46785">
    <property type="entry name" value="Winged helix' DNA-binding domain"/>
    <property type="match status" value="1"/>
</dbReference>
<evidence type="ECO:0000313" key="6">
    <source>
        <dbReference type="Proteomes" id="UP001230005"/>
    </source>
</evidence>
<evidence type="ECO:0000256" key="3">
    <source>
        <dbReference type="ARBA" id="ARBA00023163"/>
    </source>
</evidence>
<dbReference type="InterPro" id="IPR036388">
    <property type="entry name" value="WH-like_DNA-bd_sf"/>
</dbReference>
<accession>A0ABU0A0P2</accession>
<dbReference type="GO" id="GO:0003677">
    <property type="term" value="F:DNA binding"/>
    <property type="evidence" value="ECO:0007669"/>
    <property type="project" value="UniProtKB-KW"/>
</dbReference>
<dbReference type="SMART" id="SM00347">
    <property type="entry name" value="HTH_MARR"/>
    <property type="match status" value="1"/>
</dbReference>
<dbReference type="RefSeq" id="WP_307329512.1">
    <property type="nucleotide sequence ID" value="NZ_JAUSUG010000020.1"/>
</dbReference>
<comment type="caution">
    <text evidence="5">The sequence shown here is derived from an EMBL/GenBank/DDBJ whole genome shotgun (WGS) entry which is preliminary data.</text>
</comment>
<keyword evidence="3" id="KW-0804">Transcription</keyword>
<dbReference type="Gene3D" id="1.10.10.10">
    <property type="entry name" value="Winged helix-like DNA-binding domain superfamily/Winged helix DNA-binding domain"/>
    <property type="match status" value="1"/>
</dbReference>
<keyword evidence="2 5" id="KW-0238">DNA-binding</keyword>
<dbReference type="PROSITE" id="PS50995">
    <property type="entry name" value="HTH_MARR_2"/>
    <property type="match status" value="1"/>
</dbReference>
<keyword evidence="6" id="KW-1185">Reference proteome</keyword>
<feature type="domain" description="HTH marR-type" evidence="4">
    <location>
        <begin position="7"/>
        <end position="145"/>
    </location>
</feature>
<evidence type="ECO:0000256" key="1">
    <source>
        <dbReference type="ARBA" id="ARBA00023015"/>
    </source>
</evidence>
<sequence>MERDNIMKELEDILLDINLLLRNKLGNQVTAEFEEKLFTLSPNQQTLLFLVGEKGIKHVKDLSSFLNVSASAISQMVAKLEGMGILKRTIDVQNRRSTIIEVGPKGEELLAEMNKIKSTIFSKYLSKMEEQDLIAFKDSLTKFFHIIVTESKEDPE</sequence>
<organism evidence="5 6">
    <name type="scientific">Evansella vedderi</name>
    <dbReference type="NCBI Taxonomy" id="38282"/>
    <lineage>
        <taxon>Bacteria</taxon>
        <taxon>Bacillati</taxon>
        <taxon>Bacillota</taxon>
        <taxon>Bacilli</taxon>
        <taxon>Bacillales</taxon>
        <taxon>Bacillaceae</taxon>
        <taxon>Evansella</taxon>
    </lineage>
</organism>
<evidence type="ECO:0000256" key="2">
    <source>
        <dbReference type="ARBA" id="ARBA00023125"/>
    </source>
</evidence>
<protein>
    <submittedName>
        <fullName evidence="5">DNA-binding MarR family transcriptional regulator</fullName>
    </submittedName>
</protein>
<dbReference type="InterPro" id="IPR000835">
    <property type="entry name" value="HTH_MarR-typ"/>
</dbReference>
<gene>
    <name evidence="5" type="ORF">J2S74_004227</name>
</gene>
<dbReference type="Proteomes" id="UP001230005">
    <property type="component" value="Unassembled WGS sequence"/>
</dbReference>
<dbReference type="EMBL" id="JAUSUG010000020">
    <property type="protein sequence ID" value="MDQ0256805.1"/>
    <property type="molecule type" value="Genomic_DNA"/>
</dbReference>
<dbReference type="InterPro" id="IPR036390">
    <property type="entry name" value="WH_DNA-bd_sf"/>
</dbReference>
<dbReference type="PANTHER" id="PTHR42756">
    <property type="entry name" value="TRANSCRIPTIONAL REGULATOR, MARR"/>
    <property type="match status" value="1"/>
</dbReference>